<keyword evidence="8" id="KW-1185">Reference proteome</keyword>
<dbReference type="GO" id="GO:0004672">
    <property type="term" value="F:protein kinase activity"/>
    <property type="evidence" value="ECO:0007669"/>
    <property type="project" value="InterPro"/>
</dbReference>
<comment type="caution">
    <text evidence="7">The sequence shown here is derived from an EMBL/GenBank/DDBJ whole genome shotgun (WGS) entry which is preliminary data.</text>
</comment>
<keyword evidence="4" id="KW-0067">ATP-binding</keyword>
<evidence type="ECO:0000256" key="1">
    <source>
        <dbReference type="ARBA" id="ARBA00004340"/>
    </source>
</evidence>
<organism evidence="7 8">
    <name type="scientific">Modicella reniformis</name>
    <dbReference type="NCBI Taxonomy" id="1440133"/>
    <lineage>
        <taxon>Eukaryota</taxon>
        <taxon>Fungi</taxon>
        <taxon>Fungi incertae sedis</taxon>
        <taxon>Mucoromycota</taxon>
        <taxon>Mortierellomycotina</taxon>
        <taxon>Mortierellomycetes</taxon>
        <taxon>Mortierellales</taxon>
        <taxon>Mortierellaceae</taxon>
        <taxon>Modicella</taxon>
    </lineage>
</organism>
<dbReference type="InterPro" id="IPR017441">
    <property type="entry name" value="Protein_kinase_ATP_BS"/>
</dbReference>
<dbReference type="GO" id="GO:0005524">
    <property type="term" value="F:ATP binding"/>
    <property type="evidence" value="ECO:0007669"/>
    <property type="project" value="UniProtKB-UniRule"/>
</dbReference>
<feature type="binding site" evidence="4">
    <location>
        <position position="425"/>
    </location>
    <ligand>
        <name>ATP</name>
        <dbReference type="ChEBI" id="CHEBI:30616"/>
    </ligand>
</feature>
<keyword evidence="3" id="KW-0964">Secreted</keyword>
<dbReference type="EMBL" id="JAAAHW010003576">
    <property type="protein sequence ID" value="KAF9982498.1"/>
    <property type="molecule type" value="Genomic_DNA"/>
</dbReference>
<gene>
    <name evidence="7" type="ORF">BGZ65_002801</name>
</gene>
<evidence type="ECO:0000313" key="8">
    <source>
        <dbReference type="Proteomes" id="UP000749646"/>
    </source>
</evidence>
<dbReference type="InterPro" id="IPR052396">
    <property type="entry name" value="Meiotic_Drive_Suppr_Kinase"/>
</dbReference>
<sequence>MAILNIFCVIEGQTTPFLVEIESTKTVSHLKDFIWAKIPEFKDIAAHHLTLWRVSIPAGGLTTLLDTLQDKNELLDSLPDKNKTKLDPFAKISKVFGAELPEYTIHIFVQPPQSGLSEEDVLRMTLPDIVFEHRADRQPSRTATRSVTRRTPTGVAYWNEFVNGARAYEPSRQRKHSVNDFRFNQQCMYSNESTLTSIYDMNILKTIYQLYGNDVKYGCPGSVVMVAEPDRVLYGEGDSLLLLIEVKTPAKVTTEDLVATYNHDIQSDPASSTVHYIEQIFGYLSANSRKYGVVTTYNDTWFMKRQGSEVFISSVIKRGHEDPTLIRCYAYLLNLAKDDAFEAPAPPLPQSSSPHSDSVYEEDNDSGDTDYVPSRWGKRRILSTGFSVDIKNVQLSEFEFQDLLGQGRSGNVFRARWRGETVAVKVCDLYQHPELEVEMLTEVAVYDTLSSLQGTFVPQLKLAGFYGRLFVAATEIAGEPLDLTKLSNLQRLRVVDALSHIHELNVIHGDIKADNILALVFQLNTAIE</sequence>
<name>A0A9P6M9J0_9FUNG</name>
<evidence type="ECO:0000259" key="6">
    <source>
        <dbReference type="PROSITE" id="PS50011"/>
    </source>
</evidence>
<dbReference type="InterPro" id="IPR011009">
    <property type="entry name" value="Kinase-like_dom_sf"/>
</dbReference>
<evidence type="ECO:0000256" key="2">
    <source>
        <dbReference type="ARBA" id="ARBA00004613"/>
    </source>
</evidence>
<evidence type="ECO:0000256" key="3">
    <source>
        <dbReference type="ARBA" id="ARBA00022525"/>
    </source>
</evidence>
<dbReference type="GO" id="GO:0043657">
    <property type="term" value="C:host cell"/>
    <property type="evidence" value="ECO:0007669"/>
    <property type="project" value="UniProtKB-SubCell"/>
</dbReference>
<feature type="region of interest" description="Disordered" evidence="5">
    <location>
        <begin position="343"/>
        <end position="369"/>
    </location>
</feature>
<accession>A0A9P6M9J0</accession>
<comment type="subcellular location">
    <subcellularLocation>
        <location evidence="1">Host cell</location>
    </subcellularLocation>
    <subcellularLocation>
        <location evidence="2">Secreted</location>
    </subcellularLocation>
</comment>
<protein>
    <recommendedName>
        <fullName evidence="6">Protein kinase domain-containing protein</fullName>
    </recommendedName>
</protein>
<feature type="domain" description="Protein kinase" evidence="6">
    <location>
        <begin position="398"/>
        <end position="528"/>
    </location>
</feature>
<dbReference type="InterPro" id="IPR045379">
    <property type="entry name" value="Crinkler_N"/>
</dbReference>
<evidence type="ECO:0000256" key="5">
    <source>
        <dbReference type="SAM" id="MobiDB-lite"/>
    </source>
</evidence>
<evidence type="ECO:0000256" key="4">
    <source>
        <dbReference type="PROSITE-ProRule" id="PRU10141"/>
    </source>
</evidence>
<dbReference type="OrthoDB" id="2156052at2759"/>
<dbReference type="GO" id="GO:0005576">
    <property type="term" value="C:extracellular region"/>
    <property type="evidence" value="ECO:0007669"/>
    <property type="project" value="UniProtKB-SubCell"/>
</dbReference>
<proteinExistence type="predicted"/>
<dbReference type="Pfam" id="PF20147">
    <property type="entry name" value="Crinkler"/>
    <property type="match status" value="1"/>
</dbReference>
<dbReference type="InterPro" id="IPR000719">
    <property type="entry name" value="Prot_kinase_dom"/>
</dbReference>
<dbReference type="Gene3D" id="1.10.510.10">
    <property type="entry name" value="Transferase(Phosphotransferase) domain 1"/>
    <property type="match status" value="1"/>
</dbReference>
<dbReference type="PROSITE" id="PS00107">
    <property type="entry name" value="PROTEIN_KINASE_ATP"/>
    <property type="match status" value="1"/>
</dbReference>
<dbReference type="PANTHER" id="PTHR37171:SF1">
    <property type="entry name" value="SERINE_THREONINE-PROTEIN KINASE YRZF-RELATED"/>
    <property type="match status" value="1"/>
</dbReference>
<dbReference type="PANTHER" id="PTHR37171">
    <property type="entry name" value="SERINE/THREONINE-PROTEIN KINASE YRZF-RELATED"/>
    <property type="match status" value="1"/>
</dbReference>
<dbReference type="SUPFAM" id="SSF56112">
    <property type="entry name" value="Protein kinase-like (PK-like)"/>
    <property type="match status" value="1"/>
</dbReference>
<evidence type="ECO:0000313" key="7">
    <source>
        <dbReference type="EMBL" id="KAF9982498.1"/>
    </source>
</evidence>
<keyword evidence="4" id="KW-0547">Nucleotide-binding</keyword>
<dbReference type="PROSITE" id="PS50011">
    <property type="entry name" value="PROTEIN_KINASE_DOM"/>
    <property type="match status" value="1"/>
</dbReference>
<feature type="compositionally biased region" description="Acidic residues" evidence="5">
    <location>
        <begin position="359"/>
        <end position="368"/>
    </location>
</feature>
<dbReference type="Gene3D" id="3.30.200.20">
    <property type="entry name" value="Phosphorylase Kinase, domain 1"/>
    <property type="match status" value="1"/>
</dbReference>
<reference evidence="7" key="1">
    <citation type="journal article" date="2020" name="Fungal Divers.">
        <title>Resolving the Mortierellaceae phylogeny through synthesis of multi-gene phylogenetics and phylogenomics.</title>
        <authorList>
            <person name="Vandepol N."/>
            <person name="Liber J."/>
            <person name="Desiro A."/>
            <person name="Na H."/>
            <person name="Kennedy M."/>
            <person name="Barry K."/>
            <person name="Grigoriev I.V."/>
            <person name="Miller A.N."/>
            <person name="O'Donnell K."/>
            <person name="Stajich J.E."/>
            <person name="Bonito G."/>
        </authorList>
    </citation>
    <scope>NUCLEOTIDE SEQUENCE</scope>
    <source>
        <strain evidence="7">MES-2147</strain>
    </source>
</reference>
<dbReference type="Proteomes" id="UP000749646">
    <property type="component" value="Unassembled WGS sequence"/>
</dbReference>
<dbReference type="AlphaFoldDB" id="A0A9P6M9J0"/>